<sequence length="69" mass="7231">MEGPEGAWLVTRPNLPQRPAPPTQAQRRCARSVGVPAARPGRTGRAGQPSARGCEAAYTSRSVFGVTSV</sequence>
<gene>
    <name evidence="2" type="ORF">CAE01nite_28970</name>
</gene>
<protein>
    <submittedName>
        <fullName evidence="2">Uncharacterized protein</fullName>
    </submittedName>
</protein>
<dbReference type="AlphaFoldDB" id="A0A512DFF9"/>
<reference evidence="2 3" key="1">
    <citation type="submission" date="2019-07" db="EMBL/GenBank/DDBJ databases">
        <title>Whole genome shotgun sequence of Cellulomonas aerilata NBRC 106308.</title>
        <authorList>
            <person name="Hosoyama A."/>
            <person name="Uohara A."/>
            <person name="Ohji S."/>
            <person name="Ichikawa N."/>
        </authorList>
    </citation>
    <scope>NUCLEOTIDE SEQUENCE [LARGE SCALE GENOMIC DNA]</scope>
    <source>
        <strain evidence="2 3">NBRC 106308</strain>
    </source>
</reference>
<feature type="region of interest" description="Disordered" evidence="1">
    <location>
        <begin position="1"/>
        <end position="53"/>
    </location>
</feature>
<comment type="caution">
    <text evidence="2">The sequence shown here is derived from an EMBL/GenBank/DDBJ whole genome shotgun (WGS) entry which is preliminary data.</text>
</comment>
<name>A0A512DFF9_9CELL</name>
<accession>A0A512DFF9</accession>
<evidence type="ECO:0000313" key="2">
    <source>
        <dbReference type="EMBL" id="GEO35172.1"/>
    </source>
</evidence>
<evidence type="ECO:0000256" key="1">
    <source>
        <dbReference type="SAM" id="MobiDB-lite"/>
    </source>
</evidence>
<proteinExistence type="predicted"/>
<dbReference type="EMBL" id="BJYY01000018">
    <property type="protein sequence ID" value="GEO35172.1"/>
    <property type="molecule type" value="Genomic_DNA"/>
</dbReference>
<evidence type="ECO:0000313" key="3">
    <source>
        <dbReference type="Proteomes" id="UP000321181"/>
    </source>
</evidence>
<keyword evidence="3" id="KW-1185">Reference proteome</keyword>
<dbReference type="Proteomes" id="UP000321181">
    <property type="component" value="Unassembled WGS sequence"/>
</dbReference>
<organism evidence="2 3">
    <name type="scientific">Cellulomonas aerilata</name>
    <dbReference type="NCBI Taxonomy" id="515326"/>
    <lineage>
        <taxon>Bacteria</taxon>
        <taxon>Bacillati</taxon>
        <taxon>Actinomycetota</taxon>
        <taxon>Actinomycetes</taxon>
        <taxon>Micrococcales</taxon>
        <taxon>Cellulomonadaceae</taxon>
        <taxon>Cellulomonas</taxon>
    </lineage>
</organism>